<dbReference type="AlphaFoldDB" id="A0A1F8DTK1"/>
<dbReference type="Proteomes" id="UP000177029">
    <property type="component" value="Unassembled WGS sequence"/>
</dbReference>
<dbReference type="STRING" id="1802555.A2755_02920"/>
<reference evidence="2 3" key="1">
    <citation type="journal article" date="2016" name="Nat. Commun.">
        <title>Thousands of microbial genomes shed light on interconnected biogeochemical processes in an aquifer system.</title>
        <authorList>
            <person name="Anantharaman K."/>
            <person name="Brown C.T."/>
            <person name="Hug L.A."/>
            <person name="Sharon I."/>
            <person name="Castelle C.J."/>
            <person name="Probst A.J."/>
            <person name="Thomas B.C."/>
            <person name="Singh A."/>
            <person name="Wilkins M.J."/>
            <person name="Karaoz U."/>
            <person name="Brodie E.L."/>
            <person name="Williams K.H."/>
            <person name="Hubbard S.S."/>
            <person name="Banfield J.F."/>
        </authorList>
    </citation>
    <scope>NUCLEOTIDE SEQUENCE [LARGE SCALE GENOMIC DNA]</scope>
</reference>
<proteinExistence type="predicted"/>
<evidence type="ECO:0000313" key="2">
    <source>
        <dbReference type="EMBL" id="OGM91319.1"/>
    </source>
</evidence>
<gene>
    <name evidence="2" type="ORF">A2755_02920</name>
</gene>
<keyword evidence="1" id="KW-0812">Transmembrane</keyword>
<evidence type="ECO:0000256" key="1">
    <source>
        <dbReference type="SAM" id="Phobius"/>
    </source>
</evidence>
<protein>
    <submittedName>
        <fullName evidence="2">Uncharacterized protein</fullName>
    </submittedName>
</protein>
<accession>A0A1F8DTK1</accession>
<evidence type="ECO:0000313" key="3">
    <source>
        <dbReference type="Proteomes" id="UP000177029"/>
    </source>
</evidence>
<dbReference type="EMBL" id="MGIP01000011">
    <property type="protein sequence ID" value="OGM91319.1"/>
    <property type="molecule type" value="Genomic_DNA"/>
</dbReference>
<sequence>MERKAQFSLSLIFLTLFVIWAGVRIYDNIVFNINCQDRLKRAADANTVGLAKQELKAVLDYLQHEGLTSGYTSVLYNSPSEDLGFWYSNLKKSYEELVSLPANVTPLERSNMLMKLRETLLDSGESSVNVTVPKGISVFPNNALFQFWAWITGVPCVVFSVWWLRKN</sequence>
<comment type="caution">
    <text evidence="2">The sequence shown here is derived from an EMBL/GenBank/DDBJ whole genome shotgun (WGS) entry which is preliminary data.</text>
</comment>
<organism evidence="2 3">
    <name type="scientific">Candidatus Wolfebacteria bacterium RIFCSPHIGHO2_01_FULL_48_22</name>
    <dbReference type="NCBI Taxonomy" id="1802555"/>
    <lineage>
        <taxon>Bacteria</taxon>
        <taxon>Candidatus Wolfeibacteriota</taxon>
    </lineage>
</organism>
<keyword evidence="1" id="KW-1133">Transmembrane helix</keyword>
<name>A0A1F8DTK1_9BACT</name>
<keyword evidence="1" id="KW-0472">Membrane</keyword>
<feature type="transmembrane region" description="Helical" evidence="1">
    <location>
        <begin position="147"/>
        <end position="164"/>
    </location>
</feature>